<name>A0A3N0GKR8_9ACTN</name>
<evidence type="ECO:0000313" key="5">
    <source>
        <dbReference type="Proteomes" id="UP000279994"/>
    </source>
</evidence>
<dbReference type="InterPro" id="IPR043129">
    <property type="entry name" value="ATPase_NBD"/>
</dbReference>
<dbReference type="NCBIfam" id="TIGR00749">
    <property type="entry name" value="glk"/>
    <property type="match status" value="1"/>
</dbReference>
<protein>
    <submittedName>
        <fullName evidence="4">Glucokinase</fullName>
        <ecNumber evidence="4">2.7.1.2</ecNumber>
    </submittedName>
</protein>
<dbReference type="AlphaFoldDB" id="A0A3N0GKR8"/>
<evidence type="ECO:0000256" key="3">
    <source>
        <dbReference type="RuleBase" id="RU004046"/>
    </source>
</evidence>
<sequence length="326" mass="34246">MTRPSTPLGLVADIGGTNARFALADPRTRLLSQELTLPTSSARRFVELVEDYLAKVGADSVDAACFAIAGPVSGDRCTLTNAELDFSIEETKRDLGLSTLLVVNDFAAAARSIPELGPQDLFQVGEVRLDLARGAVAVGPGTGLGVATILPDHTGWRVQPGEGGHVALACLHEDELEVVRALRKSWGYASAEMVLSGPGLVRLYGALAEAHGTSAVADVRPDEIVERALSSTDYTCVATLGMFCELLATVAANAALTTGATGGVFLAGGIVKRFPEFLAQSGFRERFTWHPHAGTYLDQIATVIVMAPEPGLTGALQILADHEPAR</sequence>
<dbReference type="GO" id="GO:0004340">
    <property type="term" value="F:glucokinase activity"/>
    <property type="evidence" value="ECO:0007669"/>
    <property type="project" value="UniProtKB-EC"/>
</dbReference>
<dbReference type="EMBL" id="RJSF01000044">
    <property type="protein sequence ID" value="RNM12650.1"/>
    <property type="molecule type" value="Genomic_DNA"/>
</dbReference>
<dbReference type="GO" id="GO:0005536">
    <property type="term" value="F:D-glucose binding"/>
    <property type="evidence" value="ECO:0007669"/>
    <property type="project" value="InterPro"/>
</dbReference>
<keyword evidence="1 4" id="KW-0808">Transferase</keyword>
<dbReference type="CDD" id="cd24008">
    <property type="entry name" value="ASKHA_NBD_GLK"/>
    <property type="match status" value="1"/>
</dbReference>
<reference evidence="4 5" key="1">
    <citation type="submission" date="2018-11" db="EMBL/GenBank/DDBJ databases">
        <authorList>
            <person name="Li F."/>
        </authorList>
    </citation>
    <scope>NUCLEOTIDE SEQUENCE [LARGE SCALE GENOMIC DNA]</scope>
    <source>
        <strain evidence="4 5">Gsoil 818</strain>
    </source>
</reference>
<evidence type="ECO:0000256" key="2">
    <source>
        <dbReference type="ARBA" id="ARBA00022777"/>
    </source>
</evidence>
<comment type="similarity">
    <text evidence="3">Belongs to the bacterial glucokinase family.</text>
</comment>
<dbReference type="InterPro" id="IPR003836">
    <property type="entry name" value="Glucokinase"/>
</dbReference>
<keyword evidence="5" id="KW-1185">Reference proteome</keyword>
<evidence type="ECO:0000313" key="4">
    <source>
        <dbReference type="EMBL" id="RNM12650.1"/>
    </source>
</evidence>
<dbReference type="SUPFAM" id="SSF53067">
    <property type="entry name" value="Actin-like ATPase domain"/>
    <property type="match status" value="1"/>
</dbReference>
<dbReference type="InterPro" id="IPR050201">
    <property type="entry name" value="Bacterial_glucokinase"/>
</dbReference>
<organism evidence="4 5">
    <name type="scientific">Nocardioides pocheonensis</name>
    <dbReference type="NCBI Taxonomy" id="661485"/>
    <lineage>
        <taxon>Bacteria</taxon>
        <taxon>Bacillati</taxon>
        <taxon>Actinomycetota</taxon>
        <taxon>Actinomycetes</taxon>
        <taxon>Propionibacteriales</taxon>
        <taxon>Nocardioidaceae</taxon>
        <taxon>Nocardioides</taxon>
    </lineage>
</organism>
<comment type="caution">
    <text evidence="4">The sequence shown here is derived from an EMBL/GenBank/DDBJ whole genome shotgun (WGS) entry which is preliminary data.</text>
</comment>
<dbReference type="Pfam" id="PF02685">
    <property type="entry name" value="Glucokinase"/>
    <property type="match status" value="1"/>
</dbReference>
<dbReference type="GO" id="GO:0005524">
    <property type="term" value="F:ATP binding"/>
    <property type="evidence" value="ECO:0007669"/>
    <property type="project" value="InterPro"/>
</dbReference>
<dbReference type="GO" id="GO:0005829">
    <property type="term" value="C:cytosol"/>
    <property type="evidence" value="ECO:0007669"/>
    <property type="project" value="TreeGrafter"/>
</dbReference>
<dbReference type="PANTHER" id="PTHR47690:SF1">
    <property type="entry name" value="GLUCOKINASE"/>
    <property type="match status" value="1"/>
</dbReference>
<dbReference type="Proteomes" id="UP000279994">
    <property type="component" value="Unassembled WGS sequence"/>
</dbReference>
<dbReference type="GO" id="GO:0006096">
    <property type="term" value="P:glycolytic process"/>
    <property type="evidence" value="ECO:0007669"/>
    <property type="project" value="InterPro"/>
</dbReference>
<dbReference type="RefSeq" id="WP_123224413.1">
    <property type="nucleotide sequence ID" value="NZ_RJSF01000044.1"/>
</dbReference>
<proteinExistence type="inferred from homology"/>
<dbReference type="PANTHER" id="PTHR47690">
    <property type="entry name" value="GLUCOKINASE"/>
    <property type="match status" value="1"/>
</dbReference>
<dbReference type="Gene3D" id="3.40.367.20">
    <property type="match status" value="1"/>
</dbReference>
<dbReference type="OrthoDB" id="9800595at2"/>
<keyword evidence="2 4" id="KW-0418">Kinase</keyword>
<dbReference type="EC" id="2.7.1.2" evidence="4"/>
<gene>
    <name evidence="4" type="primary">glk</name>
    <name evidence="4" type="ORF">EFL26_18760</name>
</gene>
<dbReference type="Gene3D" id="3.30.420.40">
    <property type="match status" value="1"/>
</dbReference>
<evidence type="ECO:0000256" key="1">
    <source>
        <dbReference type="ARBA" id="ARBA00022679"/>
    </source>
</evidence>
<accession>A0A3N0GKR8</accession>